<evidence type="ECO:0000313" key="2">
    <source>
        <dbReference type="Proteomes" id="UP000664144"/>
    </source>
</evidence>
<keyword evidence="2" id="KW-1185">Reference proteome</keyword>
<organism evidence="1 2">
    <name type="scientific">Hymenobacter telluris</name>
    <dbReference type="NCBI Taxonomy" id="2816474"/>
    <lineage>
        <taxon>Bacteria</taxon>
        <taxon>Pseudomonadati</taxon>
        <taxon>Bacteroidota</taxon>
        <taxon>Cytophagia</taxon>
        <taxon>Cytophagales</taxon>
        <taxon>Hymenobacteraceae</taxon>
        <taxon>Hymenobacter</taxon>
    </lineage>
</organism>
<protein>
    <recommendedName>
        <fullName evidence="3">Mobilization protein</fullName>
    </recommendedName>
</protein>
<proteinExistence type="predicted"/>
<evidence type="ECO:0008006" key="3">
    <source>
        <dbReference type="Google" id="ProtNLM"/>
    </source>
</evidence>
<comment type="caution">
    <text evidence="1">The sequence shown here is derived from an EMBL/GenBank/DDBJ whole genome shotgun (WGS) entry which is preliminary data.</text>
</comment>
<dbReference type="RefSeq" id="WP_206984564.1">
    <property type="nucleotide sequence ID" value="NZ_JAFLQZ010000006.1"/>
</dbReference>
<dbReference type="AlphaFoldDB" id="A0A939EWE1"/>
<gene>
    <name evidence="1" type="ORF">J0X19_11835</name>
</gene>
<dbReference type="Proteomes" id="UP000664144">
    <property type="component" value="Unassembled WGS sequence"/>
</dbReference>
<name>A0A939EWE1_9BACT</name>
<dbReference type="EMBL" id="JAFLQZ010000006">
    <property type="protein sequence ID" value="MBO0358638.1"/>
    <property type="molecule type" value="Genomic_DNA"/>
</dbReference>
<sequence length="105" mass="12357">MARPRKKDDEKRTHIFHLALNKREEARHVRHARRLKVTRSEYLQDHINSPGSLKIELHQMLDEVSLAAQVIKDSDIDAFIREEAAFSLKRAAQRLLELLSHDRKI</sequence>
<evidence type="ECO:0000313" key="1">
    <source>
        <dbReference type="EMBL" id="MBO0358638.1"/>
    </source>
</evidence>
<accession>A0A939EWE1</accession>
<reference evidence="1" key="1">
    <citation type="submission" date="2021-03" db="EMBL/GenBank/DDBJ databases">
        <authorList>
            <person name="Kim M.K."/>
        </authorList>
    </citation>
    <scope>NUCLEOTIDE SEQUENCE</scope>
    <source>
        <strain evidence="1">BT186</strain>
    </source>
</reference>